<name>A0A074YWB1_OPIVI</name>
<evidence type="ECO:0000313" key="2">
    <source>
        <dbReference type="Proteomes" id="UP000054324"/>
    </source>
</evidence>
<dbReference type="Proteomes" id="UP000054324">
    <property type="component" value="Unassembled WGS sequence"/>
</dbReference>
<dbReference type="EMBL" id="KL597414">
    <property type="protein sequence ID" value="KER18973.1"/>
    <property type="molecule type" value="Genomic_DNA"/>
</dbReference>
<accession>A0A074YWB1</accession>
<protein>
    <submittedName>
        <fullName evidence="1">Uncharacterized protein</fullName>
    </submittedName>
</protein>
<dbReference type="CTD" id="20326242"/>
<dbReference type="GeneID" id="20326242"/>
<evidence type="ECO:0000313" key="1">
    <source>
        <dbReference type="EMBL" id="KER18973.1"/>
    </source>
</evidence>
<sequence length="123" mass="14145">MVGPRGPDAIRILLKNELRLTQMYEYFESTPRGKILLPNYCPGMPRQKKKHMCREIHHRSHQLVVEFPDGEPLADAKIECSYSQSNFRMQDMDFLFPTALESFTISIGAFADATPSAARKRRT</sequence>
<dbReference type="RefSeq" id="XP_009177280.1">
    <property type="nucleotide sequence ID" value="XM_009179016.1"/>
</dbReference>
<dbReference type="AlphaFoldDB" id="A0A074YWB1"/>
<organism evidence="1 2">
    <name type="scientific">Opisthorchis viverrini</name>
    <name type="common">Southeast Asian liver fluke</name>
    <dbReference type="NCBI Taxonomy" id="6198"/>
    <lineage>
        <taxon>Eukaryota</taxon>
        <taxon>Metazoa</taxon>
        <taxon>Spiralia</taxon>
        <taxon>Lophotrochozoa</taxon>
        <taxon>Platyhelminthes</taxon>
        <taxon>Trematoda</taxon>
        <taxon>Digenea</taxon>
        <taxon>Opisthorchiida</taxon>
        <taxon>Opisthorchiata</taxon>
        <taxon>Opisthorchiidae</taxon>
        <taxon>Opisthorchis</taxon>
    </lineage>
</organism>
<dbReference type="KEGG" id="ovi:T265_12074"/>
<proteinExistence type="predicted"/>
<gene>
    <name evidence="1" type="ORF">T265_12074</name>
</gene>
<keyword evidence="2" id="KW-1185">Reference proteome</keyword>
<reference evidence="1 2" key="1">
    <citation type="submission" date="2013-11" db="EMBL/GenBank/DDBJ databases">
        <title>Opisthorchis viverrini - life in the bile duct.</title>
        <authorList>
            <person name="Young N.D."/>
            <person name="Nagarajan N."/>
            <person name="Lin S.J."/>
            <person name="Korhonen P.K."/>
            <person name="Jex A.R."/>
            <person name="Hall R.S."/>
            <person name="Safavi-Hemami H."/>
            <person name="Kaewkong W."/>
            <person name="Bertrand D."/>
            <person name="Gao S."/>
            <person name="Seet Q."/>
            <person name="Wongkham S."/>
            <person name="Teh B.T."/>
            <person name="Wongkham C."/>
            <person name="Intapan P.M."/>
            <person name="Maleewong W."/>
            <person name="Yang X."/>
            <person name="Hu M."/>
            <person name="Wang Z."/>
            <person name="Hofmann A."/>
            <person name="Sternberg P.W."/>
            <person name="Tan P."/>
            <person name="Wang J."/>
            <person name="Gasser R.B."/>
        </authorList>
    </citation>
    <scope>NUCLEOTIDE SEQUENCE [LARGE SCALE GENOMIC DNA]</scope>
</reference>